<organism evidence="1 2">
    <name type="scientific">Litoreibacter meonggei</name>
    <dbReference type="NCBI Taxonomy" id="1049199"/>
    <lineage>
        <taxon>Bacteria</taxon>
        <taxon>Pseudomonadati</taxon>
        <taxon>Pseudomonadota</taxon>
        <taxon>Alphaproteobacteria</taxon>
        <taxon>Rhodobacterales</taxon>
        <taxon>Roseobacteraceae</taxon>
        <taxon>Litoreibacter</taxon>
    </lineage>
</organism>
<name>A0A497WQP2_9RHOB</name>
<evidence type="ECO:0000313" key="2">
    <source>
        <dbReference type="Proteomes" id="UP000269157"/>
    </source>
</evidence>
<reference evidence="1 2" key="1">
    <citation type="submission" date="2018-10" db="EMBL/GenBank/DDBJ databases">
        <title>Genomic Encyclopedia of Archaeal and Bacterial Type Strains, Phase II (KMG-II): from individual species to whole genera.</title>
        <authorList>
            <person name="Goeker M."/>
        </authorList>
    </citation>
    <scope>NUCLEOTIDE SEQUENCE [LARGE SCALE GENOMIC DNA]</scope>
    <source>
        <strain evidence="1 2">DSM 29466</strain>
    </source>
</reference>
<gene>
    <name evidence="1" type="ORF">BCF46_1255</name>
</gene>
<keyword evidence="2" id="KW-1185">Reference proteome</keyword>
<sequence>MNELHDFVDGLMTFQRPDHGSPQKSAFMLEHRVGLFITLLNLHNVGAISLGAEHPDPPESCDLCSKLLSGQPVFIDGQTQRDGNTQFSPWANMCSDCFMQEGRGIGWGVGQLYRGVITDGQEGWFLLGGGDPDGVSTPTEPWS</sequence>
<accession>A0A497WQP2</accession>
<dbReference type="EMBL" id="RCCE01000002">
    <property type="protein sequence ID" value="RLJ59111.1"/>
    <property type="molecule type" value="Genomic_DNA"/>
</dbReference>
<protein>
    <submittedName>
        <fullName evidence="1">Uncharacterized protein</fullName>
    </submittedName>
</protein>
<dbReference type="Proteomes" id="UP000269157">
    <property type="component" value="Unassembled WGS sequence"/>
</dbReference>
<evidence type="ECO:0000313" key="1">
    <source>
        <dbReference type="EMBL" id="RLJ59111.1"/>
    </source>
</evidence>
<dbReference type="OrthoDB" id="9052589at2"/>
<proteinExistence type="predicted"/>
<dbReference type="RefSeq" id="WP_121022816.1">
    <property type="nucleotide sequence ID" value="NZ_RCCE01000002.1"/>
</dbReference>
<comment type="caution">
    <text evidence="1">The sequence shown here is derived from an EMBL/GenBank/DDBJ whole genome shotgun (WGS) entry which is preliminary data.</text>
</comment>
<dbReference type="AlphaFoldDB" id="A0A497WQP2"/>